<gene>
    <name evidence="1" type="ORF">CLOSTASPAR_06383</name>
</gene>
<dbReference type="HOGENOM" id="CLU_3181845_0_0_9"/>
<evidence type="ECO:0000313" key="2">
    <source>
        <dbReference type="Proteomes" id="UP000004756"/>
    </source>
</evidence>
<evidence type="ECO:0000313" key="1">
    <source>
        <dbReference type="EMBL" id="EEG51542.1"/>
    </source>
</evidence>
<comment type="caution">
    <text evidence="1">The sequence shown here is derived from an EMBL/GenBank/DDBJ whole genome shotgun (WGS) entry which is preliminary data.</text>
</comment>
<dbReference type="Proteomes" id="UP000004756">
    <property type="component" value="Unassembled WGS sequence"/>
</dbReference>
<sequence>MQQFAFSVYLRCFLMYFIKRAYFSIIICSILREMERKMAGAHNLLK</sequence>
<keyword evidence="2" id="KW-1185">Reference proteome</keyword>
<protein>
    <submittedName>
        <fullName evidence="1">Uncharacterized protein</fullName>
    </submittedName>
</protein>
<accession>C0DAS8</accession>
<proteinExistence type="predicted"/>
<reference evidence="1 2" key="1">
    <citation type="submission" date="2009-01" db="EMBL/GenBank/DDBJ databases">
        <authorList>
            <person name="Fulton L."/>
            <person name="Clifton S."/>
            <person name="Fulton B."/>
            <person name="Xu J."/>
            <person name="Minx P."/>
            <person name="Pepin K.H."/>
            <person name="Johnson M."/>
            <person name="Bhonagiri V."/>
            <person name="Nash W.E."/>
            <person name="Mardis E.R."/>
            <person name="Wilson R.K."/>
        </authorList>
    </citation>
    <scope>NUCLEOTIDE SEQUENCE [LARGE SCALE GENOMIC DNA]</scope>
    <source>
        <strain evidence="1 2">DSM 15981</strain>
    </source>
</reference>
<dbReference type="AlphaFoldDB" id="C0DAS8"/>
<name>C0DAS8_9FIRM</name>
<organism evidence="1 2">
    <name type="scientific">[Clostridium] asparagiforme DSM 15981</name>
    <dbReference type="NCBI Taxonomy" id="518636"/>
    <lineage>
        <taxon>Bacteria</taxon>
        <taxon>Bacillati</taxon>
        <taxon>Bacillota</taxon>
        <taxon>Clostridia</taxon>
        <taxon>Lachnospirales</taxon>
        <taxon>Lachnospiraceae</taxon>
        <taxon>Enterocloster</taxon>
    </lineage>
</organism>
<dbReference type="EMBL" id="ACCJ01000539">
    <property type="protein sequence ID" value="EEG51542.1"/>
    <property type="molecule type" value="Genomic_DNA"/>
</dbReference>
<reference evidence="1 2" key="2">
    <citation type="submission" date="2009-02" db="EMBL/GenBank/DDBJ databases">
        <title>Draft genome sequence of Clostridium asparagiforme (DSM 15981).</title>
        <authorList>
            <person name="Sudarsanam P."/>
            <person name="Ley R."/>
            <person name="Guruge J."/>
            <person name="Turnbaugh P.J."/>
            <person name="Mahowald M."/>
            <person name="Liep D."/>
            <person name="Gordon J."/>
        </authorList>
    </citation>
    <scope>NUCLEOTIDE SEQUENCE [LARGE SCALE GENOMIC DNA]</scope>
    <source>
        <strain evidence="1 2">DSM 15981</strain>
    </source>
</reference>